<dbReference type="EMBL" id="CAJNOH010000642">
    <property type="protein sequence ID" value="CAF1094787.1"/>
    <property type="molecule type" value="Genomic_DNA"/>
</dbReference>
<reference evidence="5" key="1">
    <citation type="submission" date="2021-02" db="EMBL/GenBank/DDBJ databases">
        <authorList>
            <person name="Nowell W R."/>
        </authorList>
    </citation>
    <scope>NUCLEOTIDE SEQUENCE</scope>
</reference>
<evidence type="ECO:0000256" key="1">
    <source>
        <dbReference type="ARBA" id="ARBA00008270"/>
    </source>
</evidence>
<name>A0A814NTP1_9BILA</name>
<dbReference type="NCBIfam" id="TIGR00654">
    <property type="entry name" value="PhzF_family"/>
    <property type="match status" value="1"/>
</dbReference>
<evidence type="ECO:0000256" key="2">
    <source>
        <dbReference type="ARBA" id="ARBA00023235"/>
    </source>
</evidence>
<gene>
    <name evidence="6" type="ORF">JXQ802_LOCUS29012</name>
    <name evidence="5" type="ORF">PYM288_LOCUS19360</name>
</gene>
<keyword evidence="8" id="KW-1185">Reference proteome</keyword>
<sequence>MWSNSHHTTISITLIELSIFVVDAFTDQLFGGNPAAVCPLDKWLPDSLMQKIAAENNLSETAFFVPNSGNDGYELRWFTPQLEIDLCGHATLAAAYIIFTEMSPMNEEINFHTKKAGVLKVTRQKKDALYTLDFPARPAAKADLSDGLLSALRSNVIPVEVYKARDYMLVYESEADVKQLSPDFMALANIDAAFGVIVTAPGDEVDFVSRFFAPSAGVPEDPVTGSAHCSLIPYWAERLGKNQLHAYQISTRKGELWCENQGDRVRMSGKVVTYLKGEINV</sequence>
<dbReference type="GO" id="GO:0005737">
    <property type="term" value="C:cytoplasm"/>
    <property type="evidence" value="ECO:0007669"/>
    <property type="project" value="TreeGrafter"/>
</dbReference>
<dbReference type="PIRSF" id="PIRSF016184">
    <property type="entry name" value="PhzC_PhzF"/>
    <property type="match status" value="1"/>
</dbReference>
<comment type="similarity">
    <text evidence="1">Belongs to the PhzF family.</text>
</comment>
<feature type="signal peptide" evidence="4">
    <location>
        <begin position="1"/>
        <end position="24"/>
    </location>
</feature>
<dbReference type="Proteomes" id="UP000663870">
    <property type="component" value="Unassembled WGS sequence"/>
</dbReference>
<dbReference type="PANTHER" id="PTHR13774">
    <property type="entry name" value="PHENAZINE BIOSYNTHESIS PROTEIN"/>
    <property type="match status" value="1"/>
</dbReference>
<dbReference type="Pfam" id="PF02567">
    <property type="entry name" value="PhzC-PhzF"/>
    <property type="match status" value="1"/>
</dbReference>
<evidence type="ECO:0000313" key="6">
    <source>
        <dbReference type="EMBL" id="CAF1291304.1"/>
    </source>
</evidence>
<feature type="active site" evidence="3">
    <location>
        <position position="60"/>
    </location>
</feature>
<accession>A0A814NTP1</accession>
<dbReference type="EMBL" id="CAJNOL010001117">
    <property type="protein sequence ID" value="CAF1291304.1"/>
    <property type="molecule type" value="Genomic_DNA"/>
</dbReference>
<evidence type="ECO:0008006" key="9">
    <source>
        <dbReference type="Google" id="ProtNLM"/>
    </source>
</evidence>
<dbReference type="PANTHER" id="PTHR13774:SF17">
    <property type="entry name" value="PHENAZINE BIOSYNTHESIS-LIKE DOMAIN-CONTAINING PROTEIN"/>
    <property type="match status" value="1"/>
</dbReference>
<evidence type="ECO:0000256" key="3">
    <source>
        <dbReference type="PIRSR" id="PIRSR016184-1"/>
    </source>
</evidence>
<dbReference type="InterPro" id="IPR003719">
    <property type="entry name" value="Phenazine_PhzF-like"/>
</dbReference>
<evidence type="ECO:0000313" key="5">
    <source>
        <dbReference type="EMBL" id="CAF1094787.1"/>
    </source>
</evidence>
<protein>
    <recommendedName>
        <fullName evidence="9">PhzF family phenazine biosynthesis protein</fullName>
    </recommendedName>
</protein>
<proteinExistence type="inferred from homology"/>
<dbReference type="GO" id="GO:0016853">
    <property type="term" value="F:isomerase activity"/>
    <property type="evidence" value="ECO:0007669"/>
    <property type="project" value="UniProtKB-KW"/>
</dbReference>
<keyword evidence="4" id="KW-0732">Signal</keyword>
<comment type="caution">
    <text evidence="5">The sequence shown here is derived from an EMBL/GenBank/DDBJ whole genome shotgun (WGS) entry which is preliminary data.</text>
</comment>
<feature type="chain" id="PRO_5036410560" description="PhzF family phenazine biosynthesis protein" evidence="4">
    <location>
        <begin position="25"/>
        <end position="281"/>
    </location>
</feature>
<evidence type="ECO:0000313" key="8">
    <source>
        <dbReference type="Proteomes" id="UP000663870"/>
    </source>
</evidence>
<evidence type="ECO:0000313" key="7">
    <source>
        <dbReference type="Proteomes" id="UP000663854"/>
    </source>
</evidence>
<dbReference type="Proteomes" id="UP000663854">
    <property type="component" value="Unassembled WGS sequence"/>
</dbReference>
<dbReference type="AlphaFoldDB" id="A0A814NTP1"/>
<dbReference type="SUPFAM" id="SSF54506">
    <property type="entry name" value="Diaminopimelate epimerase-like"/>
    <property type="match status" value="1"/>
</dbReference>
<evidence type="ECO:0000256" key="4">
    <source>
        <dbReference type="SAM" id="SignalP"/>
    </source>
</evidence>
<dbReference type="Gene3D" id="3.10.310.10">
    <property type="entry name" value="Diaminopimelate Epimerase, Chain A, domain 1"/>
    <property type="match status" value="2"/>
</dbReference>
<organism evidence="5 7">
    <name type="scientific">Rotaria sordida</name>
    <dbReference type="NCBI Taxonomy" id="392033"/>
    <lineage>
        <taxon>Eukaryota</taxon>
        <taxon>Metazoa</taxon>
        <taxon>Spiralia</taxon>
        <taxon>Gnathifera</taxon>
        <taxon>Rotifera</taxon>
        <taxon>Eurotatoria</taxon>
        <taxon>Bdelloidea</taxon>
        <taxon>Philodinida</taxon>
        <taxon>Philodinidae</taxon>
        <taxon>Rotaria</taxon>
    </lineage>
</organism>
<keyword evidence="2" id="KW-0413">Isomerase</keyword>